<protein>
    <recommendedName>
        <fullName evidence="4">ABC-2 type transport system permease protein</fullName>
    </recommendedName>
</protein>
<feature type="transmembrane region" description="Helical" evidence="1">
    <location>
        <begin position="184"/>
        <end position="203"/>
    </location>
</feature>
<keyword evidence="1" id="KW-1133">Transmembrane helix</keyword>
<dbReference type="RefSeq" id="WP_130418175.1">
    <property type="nucleotide sequence ID" value="NZ_SHKW01000001.1"/>
</dbReference>
<dbReference type="OrthoDB" id="105452at2"/>
<feature type="transmembrane region" description="Helical" evidence="1">
    <location>
        <begin position="544"/>
        <end position="563"/>
    </location>
</feature>
<feature type="transmembrane region" description="Helical" evidence="1">
    <location>
        <begin position="280"/>
        <end position="305"/>
    </location>
</feature>
<keyword evidence="3" id="KW-1185">Reference proteome</keyword>
<sequence>MIRLSLILRGPEQSVRSLAVQAQAATPIEQPTVFEALTRHLLDRLVHNEALGEEIPTRVLQLAYMFALPGVLMALYLFAAYHQPHAIGPRPFWLQISDHYVYSMYAFVVLGAVTVFEWDLLFPDLLDVFVLTSLPIGRRQLLSARLLALAIFLTLVLLSTNILGTLFFPAVADLRGMWWRHVSAHFATVAMAGAFAAALFIALQGSLLCVLGRKLFGWISPAVQAISIVALLTILFLTPLLCIHLRPLLESSSIAVRLFPPFWFLGLYERLLWGSAVLPLFVPLAATAVLSTIAALTLAVLTYPLAYTRRTRQLVEGNPILKREFGFFALFHPLLHATILRSPQQRAIYHFIGQTLLRTSRLRLYLSLYAGAALSLALSSILLLKIGPGHIHFGLSTWGIRTVVPIFAFLLPIGIRTALNAPIGMNGGWIFLLIHGKPLPEHLQGVHRWGILAVGLVTTSSLCVLHFITPAAQRSTTSFVTQLLLGLGLTVLLTDLFFLRFYGIPFTTTRRPSTTDLPVSFVRYSVLLPLFVLWVVNWEQWSEVSLRHLGITIFLLLGSHGALRSIAHLYTQRIETDASFSENLSGSRLGLQE</sequence>
<evidence type="ECO:0000313" key="2">
    <source>
        <dbReference type="EMBL" id="RZU40053.1"/>
    </source>
</evidence>
<proteinExistence type="predicted"/>
<feature type="transmembrane region" description="Helical" evidence="1">
    <location>
        <begin position="406"/>
        <end position="434"/>
    </location>
</feature>
<evidence type="ECO:0000256" key="1">
    <source>
        <dbReference type="SAM" id="Phobius"/>
    </source>
</evidence>
<feature type="transmembrane region" description="Helical" evidence="1">
    <location>
        <begin position="364"/>
        <end position="386"/>
    </location>
</feature>
<keyword evidence="1" id="KW-0472">Membrane</keyword>
<feature type="transmembrane region" description="Helical" evidence="1">
    <location>
        <begin position="62"/>
        <end position="82"/>
    </location>
</feature>
<dbReference type="EMBL" id="SHKW01000001">
    <property type="protein sequence ID" value="RZU40053.1"/>
    <property type="molecule type" value="Genomic_DNA"/>
</dbReference>
<feature type="transmembrane region" description="Helical" evidence="1">
    <location>
        <begin position="480"/>
        <end position="501"/>
    </location>
</feature>
<organism evidence="2 3">
    <name type="scientific">Edaphobacter modestus</name>
    <dbReference type="NCBI Taxonomy" id="388466"/>
    <lineage>
        <taxon>Bacteria</taxon>
        <taxon>Pseudomonadati</taxon>
        <taxon>Acidobacteriota</taxon>
        <taxon>Terriglobia</taxon>
        <taxon>Terriglobales</taxon>
        <taxon>Acidobacteriaceae</taxon>
        <taxon>Edaphobacter</taxon>
    </lineage>
</organism>
<feature type="transmembrane region" description="Helical" evidence="1">
    <location>
        <begin position="146"/>
        <end position="172"/>
    </location>
</feature>
<feature type="transmembrane region" description="Helical" evidence="1">
    <location>
        <begin position="102"/>
        <end position="126"/>
    </location>
</feature>
<dbReference type="Proteomes" id="UP000292958">
    <property type="component" value="Unassembled WGS sequence"/>
</dbReference>
<reference evidence="2 3" key="1">
    <citation type="submission" date="2019-02" db="EMBL/GenBank/DDBJ databases">
        <title>Genomic Encyclopedia of Archaeal and Bacterial Type Strains, Phase II (KMG-II): from individual species to whole genera.</title>
        <authorList>
            <person name="Goeker M."/>
        </authorList>
    </citation>
    <scope>NUCLEOTIDE SEQUENCE [LARGE SCALE GENOMIC DNA]</scope>
    <source>
        <strain evidence="2 3">DSM 18101</strain>
    </source>
</reference>
<gene>
    <name evidence="2" type="ORF">BDD14_1476</name>
</gene>
<feature type="transmembrane region" description="Helical" evidence="1">
    <location>
        <begin position="215"/>
        <end position="237"/>
    </location>
</feature>
<comment type="caution">
    <text evidence="2">The sequence shown here is derived from an EMBL/GenBank/DDBJ whole genome shotgun (WGS) entry which is preliminary data.</text>
</comment>
<evidence type="ECO:0000313" key="3">
    <source>
        <dbReference type="Proteomes" id="UP000292958"/>
    </source>
</evidence>
<keyword evidence="1" id="KW-0812">Transmembrane</keyword>
<feature type="transmembrane region" description="Helical" evidence="1">
    <location>
        <begin position="521"/>
        <end position="538"/>
    </location>
</feature>
<evidence type="ECO:0008006" key="4">
    <source>
        <dbReference type="Google" id="ProtNLM"/>
    </source>
</evidence>
<name>A0A4Q7YSV6_9BACT</name>
<dbReference type="AlphaFoldDB" id="A0A4Q7YSV6"/>
<feature type="transmembrane region" description="Helical" evidence="1">
    <location>
        <begin position="446"/>
        <end position="468"/>
    </location>
</feature>
<accession>A0A4Q7YSV6</accession>